<dbReference type="EMBL" id="CAJPUY010000010">
    <property type="protein sequence ID" value="CAG2144236.1"/>
    <property type="molecule type" value="Genomic_DNA"/>
</dbReference>
<dbReference type="CDD" id="cd00801">
    <property type="entry name" value="INT_P4_C"/>
    <property type="match status" value="1"/>
</dbReference>
<dbReference type="InterPro" id="IPR013762">
    <property type="entry name" value="Integrase-like_cat_sf"/>
</dbReference>
<dbReference type="InterPro" id="IPR025166">
    <property type="entry name" value="Integrase_DNA_bind_dom"/>
</dbReference>
<dbReference type="PROSITE" id="PS51898">
    <property type="entry name" value="TYR_RECOMBINASE"/>
    <property type="match status" value="1"/>
</dbReference>
<name>A0A916IT81_9BURK</name>
<dbReference type="Gene3D" id="3.30.160.390">
    <property type="entry name" value="Integrase, DNA-binding domain"/>
    <property type="match status" value="1"/>
</dbReference>
<dbReference type="RefSeq" id="WP_211947924.1">
    <property type="nucleotide sequence ID" value="NZ_CAJPUY010000010.1"/>
</dbReference>
<evidence type="ECO:0000256" key="1">
    <source>
        <dbReference type="ARBA" id="ARBA00008857"/>
    </source>
</evidence>
<evidence type="ECO:0000259" key="6">
    <source>
        <dbReference type="PROSITE" id="PS51898"/>
    </source>
</evidence>
<keyword evidence="2" id="KW-0229">DNA integration</keyword>
<dbReference type="Proteomes" id="UP000672934">
    <property type="component" value="Unassembled WGS sequence"/>
</dbReference>
<dbReference type="Pfam" id="PF22022">
    <property type="entry name" value="Phage_int_M"/>
    <property type="match status" value="1"/>
</dbReference>
<dbReference type="Gene3D" id="1.10.443.10">
    <property type="entry name" value="Intergrase catalytic core"/>
    <property type="match status" value="1"/>
</dbReference>
<evidence type="ECO:0000256" key="2">
    <source>
        <dbReference type="ARBA" id="ARBA00022908"/>
    </source>
</evidence>
<keyword evidence="4" id="KW-0233">DNA recombination</keyword>
<gene>
    <name evidence="8" type="primary">intA</name>
    <name evidence="8" type="ORF">LMG31506_02962</name>
</gene>
<comment type="similarity">
    <text evidence="1">Belongs to the 'phage' integrase family.</text>
</comment>
<dbReference type="Pfam" id="PF00589">
    <property type="entry name" value="Phage_integrase"/>
    <property type="match status" value="1"/>
</dbReference>
<dbReference type="InterPro" id="IPR038488">
    <property type="entry name" value="Integrase_DNA-bd_sf"/>
</dbReference>
<dbReference type="InterPro" id="IPR044068">
    <property type="entry name" value="CB"/>
</dbReference>
<dbReference type="GO" id="GO:0006310">
    <property type="term" value="P:DNA recombination"/>
    <property type="evidence" value="ECO:0007669"/>
    <property type="project" value="UniProtKB-KW"/>
</dbReference>
<evidence type="ECO:0000259" key="7">
    <source>
        <dbReference type="PROSITE" id="PS51900"/>
    </source>
</evidence>
<dbReference type="SUPFAM" id="SSF56349">
    <property type="entry name" value="DNA breaking-rejoining enzymes"/>
    <property type="match status" value="1"/>
</dbReference>
<dbReference type="InterPro" id="IPR053876">
    <property type="entry name" value="Phage_int_M"/>
</dbReference>
<evidence type="ECO:0000313" key="8">
    <source>
        <dbReference type="EMBL" id="CAG2144236.1"/>
    </source>
</evidence>
<dbReference type="InterPro" id="IPR010998">
    <property type="entry name" value="Integrase_recombinase_N"/>
</dbReference>
<evidence type="ECO:0000256" key="3">
    <source>
        <dbReference type="ARBA" id="ARBA00023125"/>
    </source>
</evidence>
<keyword evidence="3 5" id="KW-0238">DNA-binding</keyword>
<feature type="domain" description="Tyr recombinase" evidence="6">
    <location>
        <begin position="219"/>
        <end position="419"/>
    </location>
</feature>
<dbReference type="PANTHER" id="PTHR30629">
    <property type="entry name" value="PROPHAGE INTEGRASE"/>
    <property type="match status" value="1"/>
</dbReference>
<evidence type="ECO:0000256" key="5">
    <source>
        <dbReference type="PROSITE-ProRule" id="PRU01248"/>
    </source>
</evidence>
<dbReference type="Gene3D" id="1.10.150.130">
    <property type="match status" value="1"/>
</dbReference>
<evidence type="ECO:0000256" key="4">
    <source>
        <dbReference type="ARBA" id="ARBA00023172"/>
    </source>
</evidence>
<evidence type="ECO:0000313" key="9">
    <source>
        <dbReference type="Proteomes" id="UP000672934"/>
    </source>
</evidence>
<feature type="domain" description="Core-binding (CB)" evidence="7">
    <location>
        <begin position="115"/>
        <end position="195"/>
    </location>
</feature>
<accession>A0A916IT81</accession>
<dbReference type="PANTHER" id="PTHR30629:SF2">
    <property type="entry name" value="PROPHAGE INTEGRASE INTS-RELATED"/>
    <property type="match status" value="1"/>
</dbReference>
<reference evidence="8" key="1">
    <citation type="submission" date="2021-03" db="EMBL/GenBank/DDBJ databases">
        <authorList>
            <person name="Peeters C."/>
        </authorList>
    </citation>
    <scope>NUCLEOTIDE SEQUENCE</scope>
    <source>
        <strain evidence="8">LMG 31506</strain>
    </source>
</reference>
<sequence length="443" mass="49097">MPALTELALKALKAEADGQTLRDGGNLTGKVRVKVSGAVSVSFVYTYKRDGKFRDLSCGTWPSVSLKSIRLARDAARSLLEQGVDPAERKRVNKLEARAEEQAKIAQLQQHLARPTLRAVYQQWVTAELSNRKDQGAETKRGIEKDVIPVLGDRHADDIKRADIMAVLDKVKARGANRLANRLLAELRQLFSFALVREIVTGNPTIGIEKKHVGGAEVERDRVLTESELRALRSALEAANLPDSTKAALWLQLATACRIGEIIKARRADIDLDAATWVIPSEHSKNGKPNVVHLSAFALGHMWTLVALSGSSAWLMPASKGDRHADLKGITKQVSDRQLKYYDRTTPHSKRTATHRNALALGASRWTPHDLRRTAATLMQACGILPAIIEKCLNHTDENRIRRTYQVHDYRDEKRQAWDLLGQRLASLSSNNVVVLTALTASH</sequence>
<proteinExistence type="inferred from homology"/>
<dbReference type="GO" id="GO:0015074">
    <property type="term" value="P:DNA integration"/>
    <property type="evidence" value="ECO:0007669"/>
    <property type="project" value="UniProtKB-KW"/>
</dbReference>
<dbReference type="Pfam" id="PF13356">
    <property type="entry name" value="Arm-DNA-bind_3"/>
    <property type="match status" value="1"/>
</dbReference>
<dbReference type="InterPro" id="IPR011010">
    <property type="entry name" value="DNA_brk_join_enz"/>
</dbReference>
<keyword evidence="9" id="KW-1185">Reference proteome</keyword>
<dbReference type="AlphaFoldDB" id="A0A916IT81"/>
<protein>
    <submittedName>
        <fullName evidence="8">Prophage integrase IntA</fullName>
    </submittedName>
</protein>
<organism evidence="8 9">
    <name type="scientific">Cupriavidus yeoncheonensis</name>
    <dbReference type="NCBI Taxonomy" id="1462994"/>
    <lineage>
        <taxon>Bacteria</taxon>
        <taxon>Pseudomonadati</taxon>
        <taxon>Pseudomonadota</taxon>
        <taxon>Betaproteobacteria</taxon>
        <taxon>Burkholderiales</taxon>
        <taxon>Burkholderiaceae</taxon>
        <taxon>Cupriavidus</taxon>
    </lineage>
</organism>
<dbReference type="InterPro" id="IPR050808">
    <property type="entry name" value="Phage_Integrase"/>
</dbReference>
<comment type="caution">
    <text evidence="8">The sequence shown here is derived from an EMBL/GenBank/DDBJ whole genome shotgun (WGS) entry which is preliminary data.</text>
</comment>
<dbReference type="InterPro" id="IPR002104">
    <property type="entry name" value="Integrase_catalytic"/>
</dbReference>
<dbReference type="PROSITE" id="PS51900">
    <property type="entry name" value="CB"/>
    <property type="match status" value="1"/>
</dbReference>
<dbReference type="GO" id="GO:0003677">
    <property type="term" value="F:DNA binding"/>
    <property type="evidence" value="ECO:0007669"/>
    <property type="project" value="UniProtKB-UniRule"/>
</dbReference>